<dbReference type="InterPro" id="IPR050575">
    <property type="entry name" value="BMC_shell"/>
</dbReference>
<dbReference type="InterPro" id="IPR044872">
    <property type="entry name" value="CcmK/CsoS1_BMC"/>
</dbReference>
<keyword evidence="7" id="KW-1185">Reference proteome</keyword>
<dbReference type="PANTHER" id="PTHR33941:SF11">
    <property type="entry name" value="BACTERIAL MICROCOMPARTMENT SHELL PROTEIN PDUJ"/>
    <property type="match status" value="1"/>
</dbReference>
<proteinExistence type="inferred from homology"/>
<name>A0ABR4XTW0_9BACI</name>
<evidence type="ECO:0000256" key="1">
    <source>
        <dbReference type="ARBA" id="ARBA00024322"/>
    </source>
</evidence>
<dbReference type="Pfam" id="PF00936">
    <property type="entry name" value="BMC"/>
    <property type="match status" value="1"/>
</dbReference>
<dbReference type="InterPro" id="IPR037233">
    <property type="entry name" value="CcmK-like_sf"/>
</dbReference>
<sequence length="130" mass="13633">MNREVSTVTEAIGMIETYGLIGSIEAADAMLKAANVQLVKQELVDGGIVTIIVEGDVGAVQAAVDAGKAAATRTSKLLSAHVIPRAANEVFTAIIDETQPTKATEAAAKKTSTRQKPQQTKLVEDEQADK</sequence>
<comment type="caution">
    <text evidence="6">The sequence shown here is derived from an EMBL/GenBank/DDBJ whole genome shotgun (WGS) entry which is preliminary data.</text>
</comment>
<dbReference type="Proteomes" id="UP000030487">
    <property type="component" value="Unassembled WGS sequence"/>
</dbReference>
<dbReference type="PANTHER" id="PTHR33941">
    <property type="entry name" value="PROPANEDIOL UTILIZATION PROTEIN PDUA"/>
    <property type="match status" value="1"/>
</dbReference>
<accession>A0ABR4XTW0</accession>
<comment type="similarity">
    <text evidence="3">Belongs to the bacterial microcompartments protein family.</text>
</comment>
<comment type="subcellular location">
    <subcellularLocation>
        <location evidence="1">Bacterial microcompartment</location>
    </subcellularLocation>
</comment>
<keyword evidence="2" id="KW-1283">Bacterial microcompartment</keyword>
<organism evidence="6 7">
    <name type="scientific">Lysinibacillus boronitolerans JCM 21713 = 10a = NBRC 103108</name>
    <dbReference type="NCBI Taxonomy" id="1294264"/>
    <lineage>
        <taxon>Bacteria</taxon>
        <taxon>Bacillati</taxon>
        <taxon>Bacillota</taxon>
        <taxon>Bacilli</taxon>
        <taxon>Bacillales</taxon>
        <taxon>Bacillaceae</taxon>
        <taxon>Lysinibacillus</taxon>
    </lineage>
</organism>
<evidence type="ECO:0000313" key="7">
    <source>
        <dbReference type="Proteomes" id="UP000030487"/>
    </source>
</evidence>
<protein>
    <submittedName>
        <fullName evidence="6">Ethanolamine utilization protein</fullName>
    </submittedName>
</protein>
<evidence type="ECO:0000256" key="4">
    <source>
        <dbReference type="SAM" id="MobiDB-lite"/>
    </source>
</evidence>
<gene>
    <name evidence="6" type="ORF">CD31_22950</name>
</gene>
<dbReference type="InterPro" id="IPR000249">
    <property type="entry name" value="BMC_dom"/>
</dbReference>
<dbReference type="CDD" id="cd07045">
    <property type="entry name" value="BMC_CcmK_like"/>
    <property type="match status" value="1"/>
</dbReference>
<dbReference type="Gene3D" id="3.30.70.1710">
    <property type="match status" value="1"/>
</dbReference>
<dbReference type="SUPFAM" id="SSF143414">
    <property type="entry name" value="CcmK-like"/>
    <property type="match status" value="1"/>
</dbReference>
<feature type="region of interest" description="Disordered" evidence="4">
    <location>
        <begin position="102"/>
        <end position="130"/>
    </location>
</feature>
<dbReference type="EMBL" id="JPVR01000081">
    <property type="protein sequence ID" value="KGR80951.1"/>
    <property type="molecule type" value="Genomic_DNA"/>
</dbReference>
<dbReference type="RefSeq" id="WP_036081613.1">
    <property type="nucleotide sequence ID" value="NZ_AVCW01000001.1"/>
</dbReference>
<evidence type="ECO:0000256" key="3">
    <source>
        <dbReference type="PROSITE-ProRule" id="PRU01278"/>
    </source>
</evidence>
<evidence type="ECO:0000259" key="5">
    <source>
        <dbReference type="PROSITE" id="PS51930"/>
    </source>
</evidence>
<evidence type="ECO:0000313" key="6">
    <source>
        <dbReference type="EMBL" id="KGR80951.1"/>
    </source>
</evidence>
<dbReference type="PROSITE" id="PS51930">
    <property type="entry name" value="BMC_2"/>
    <property type="match status" value="1"/>
</dbReference>
<feature type="domain" description="BMC" evidence="5">
    <location>
        <begin position="11"/>
        <end position="95"/>
    </location>
</feature>
<reference evidence="6 7" key="1">
    <citation type="submission" date="2014-02" db="EMBL/GenBank/DDBJ databases">
        <title>Draft genome sequence of Lysinibacillus boronitolerans NBRC 103108.</title>
        <authorList>
            <person name="Zhang F."/>
            <person name="Wang G."/>
            <person name="Zhang L."/>
        </authorList>
    </citation>
    <scope>NUCLEOTIDE SEQUENCE [LARGE SCALE GENOMIC DNA]</scope>
    <source>
        <strain evidence="6 7">NBRC 103108</strain>
    </source>
</reference>
<evidence type="ECO:0000256" key="2">
    <source>
        <dbReference type="ARBA" id="ARBA00024446"/>
    </source>
</evidence>
<dbReference type="SMART" id="SM00877">
    <property type="entry name" value="BMC"/>
    <property type="match status" value="1"/>
</dbReference>